<organism evidence="1 2">
    <name type="scientific">Corynebacterium canis</name>
    <dbReference type="NCBI Taxonomy" id="679663"/>
    <lineage>
        <taxon>Bacteria</taxon>
        <taxon>Bacillati</taxon>
        <taxon>Actinomycetota</taxon>
        <taxon>Actinomycetes</taxon>
        <taxon>Mycobacteriales</taxon>
        <taxon>Corynebacteriaceae</taxon>
        <taxon>Corynebacterium</taxon>
    </lineage>
</organism>
<dbReference type="OrthoDB" id="9842098at2"/>
<name>A0A5C5ULS9_9CORY</name>
<evidence type="ECO:0000313" key="2">
    <source>
        <dbReference type="Proteomes" id="UP000320791"/>
    </source>
</evidence>
<gene>
    <name evidence="1" type="ORF">FRX94_05550</name>
</gene>
<comment type="caution">
    <text evidence="1">The sequence shown here is derived from an EMBL/GenBank/DDBJ whole genome shotgun (WGS) entry which is preliminary data.</text>
</comment>
<keyword evidence="2" id="KW-1185">Reference proteome</keyword>
<dbReference type="AlphaFoldDB" id="A0A5C5ULS9"/>
<evidence type="ECO:0000313" key="1">
    <source>
        <dbReference type="EMBL" id="TWT26523.1"/>
    </source>
</evidence>
<reference evidence="1 2" key="1">
    <citation type="submission" date="2019-08" db="EMBL/GenBank/DDBJ databases">
        <authorList>
            <person name="Lei W."/>
        </authorList>
    </citation>
    <scope>NUCLEOTIDE SEQUENCE [LARGE SCALE GENOMIC DNA]</scope>
    <source>
        <strain evidence="1 2">CCUG 58627</strain>
    </source>
</reference>
<protein>
    <submittedName>
        <fullName evidence="1">Uncharacterized protein</fullName>
    </submittedName>
</protein>
<dbReference type="Proteomes" id="UP000320791">
    <property type="component" value="Unassembled WGS sequence"/>
</dbReference>
<accession>A0A5C5ULS9</accession>
<sequence>MSISALLQRRASEFRDADERGLGPITACRIAWPCECKVVIIDLRLPIDAAHPTRLHFLEHYILRSNEDSLARIYNAGGTCNAFTTTAGMQFFFVLPAGFDLDVSEFLTKRCAPEAWRKEQRILAAELERYRGLKDPRVLGRASELAAVRVPHLEALRAHALRECVVVEADHSANERMWVDLSEVVAVCCANAAVAQRLGQRIYGAQWDPEDTGLVGRPVVQADFETALQQPFQLVQVLLELVRDGQA</sequence>
<dbReference type="RefSeq" id="WP_146324138.1">
    <property type="nucleotide sequence ID" value="NZ_BAABLR010000074.1"/>
</dbReference>
<dbReference type="EMBL" id="VOHM01000009">
    <property type="protein sequence ID" value="TWT26523.1"/>
    <property type="molecule type" value="Genomic_DNA"/>
</dbReference>
<proteinExistence type="predicted"/>